<comment type="caution">
    <text evidence="3">The sequence shown here is derived from an EMBL/GenBank/DDBJ whole genome shotgun (WGS) entry which is preliminary data.</text>
</comment>
<dbReference type="GO" id="GO:0016787">
    <property type="term" value="F:hydrolase activity"/>
    <property type="evidence" value="ECO:0007669"/>
    <property type="project" value="UniProtKB-KW"/>
</dbReference>
<evidence type="ECO:0000313" key="3">
    <source>
        <dbReference type="EMBL" id="RAH97650.1"/>
    </source>
</evidence>
<gene>
    <name evidence="3" type="ORF">DLJ53_27760</name>
</gene>
<dbReference type="InterPro" id="IPR029058">
    <property type="entry name" value="AB_hydrolase_fold"/>
</dbReference>
<dbReference type="Proteomes" id="UP000249590">
    <property type="component" value="Unassembled WGS sequence"/>
</dbReference>
<dbReference type="RefSeq" id="WP_111351463.1">
    <property type="nucleotide sequence ID" value="NZ_QHHQ01000008.1"/>
</dbReference>
<evidence type="ECO:0000313" key="4">
    <source>
        <dbReference type="Proteomes" id="UP000249590"/>
    </source>
</evidence>
<dbReference type="PANTHER" id="PTHR48081:SF33">
    <property type="entry name" value="KYNURENINE FORMAMIDASE"/>
    <property type="match status" value="1"/>
</dbReference>
<sequence length="284" mass="30597">MTENLIWTGGDPVTDIDAAWDNGASIEGAAAYTPRWAAEAKTFRETLLAAGRARIGVPYGDSPRQHYDLFLPEGAPKGLAVFVHGGYWKAHVIGNWSRFAEGPLARGFAVAMPEYTLCPEATVPEITREIGAFLDDIAEQIEGPINLSGHSAGGHLVSRMLCRDAPICEATIERIGKVVSISGVHDLRCLIPASMNEILGLTLESARAESPALLEPRDGIDLTCIVGGAELAEFRRQNALLANVWHGFGVRTVALEAPGRHHFDIVDALRDPDSTVVEALTWTP</sequence>
<dbReference type="InterPro" id="IPR049492">
    <property type="entry name" value="BD-FAE-like_dom"/>
</dbReference>
<dbReference type="SUPFAM" id="SSF53474">
    <property type="entry name" value="alpha/beta-Hydrolases"/>
    <property type="match status" value="1"/>
</dbReference>
<name>A0A8B2NR85_9HYPH</name>
<dbReference type="InterPro" id="IPR050300">
    <property type="entry name" value="GDXG_lipolytic_enzyme"/>
</dbReference>
<dbReference type="EMBL" id="QHHQ01000008">
    <property type="protein sequence ID" value="RAH97650.1"/>
    <property type="molecule type" value="Genomic_DNA"/>
</dbReference>
<accession>A0A8B2NR85</accession>
<reference evidence="3 4" key="1">
    <citation type="submission" date="2018-05" db="EMBL/GenBank/DDBJ databases">
        <title>Acuticoccus sediminis sp. nov., isolated from deep-sea sediment of Indian Ocean.</title>
        <authorList>
            <person name="Liu X."/>
            <person name="Lai Q."/>
            <person name="Du Y."/>
            <person name="Sun F."/>
            <person name="Zhang X."/>
            <person name="Wang S."/>
            <person name="Shao Z."/>
        </authorList>
    </citation>
    <scope>NUCLEOTIDE SEQUENCE [LARGE SCALE GENOMIC DNA]</scope>
    <source>
        <strain evidence="3 4">PTG4-2</strain>
    </source>
</reference>
<dbReference type="Pfam" id="PF20434">
    <property type="entry name" value="BD-FAE"/>
    <property type="match status" value="1"/>
</dbReference>
<evidence type="ECO:0000259" key="2">
    <source>
        <dbReference type="Pfam" id="PF20434"/>
    </source>
</evidence>
<dbReference type="AlphaFoldDB" id="A0A8B2NR85"/>
<dbReference type="PANTHER" id="PTHR48081">
    <property type="entry name" value="AB HYDROLASE SUPERFAMILY PROTEIN C4A8.06C"/>
    <property type="match status" value="1"/>
</dbReference>
<keyword evidence="4" id="KW-1185">Reference proteome</keyword>
<evidence type="ECO:0000256" key="1">
    <source>
        <dbReference type="ARBA" id="ARBA00022801"/>
    </source>
</evidence>
<proteinExistence type="predicted"/>
<feature type="domain" description="BD-FAE-like" evidence="2">
    <location>
        <begin position="68"/>
        <end position="158"/>
    </location>
</feature>
<protein>
    <submittedName>
        <fullName evidence="3">Alpha/beta hydrolase</fullName>
    </submittedName>
</protein>
<dbReference type="Gene3D" id="3.40.50.1820">
    <property type="entry name" value="alpha/beta hydrolase"/>
    <property type="match status" value="1"/>
</dbReference>
<dbReference type="OrthoDB" id="9771666at2"/>
<keyword evidence="1 3" id="KW-0378">Hydrolase</keyword>
<organism evidence="3 4">
    <name type="scientific">Acuticoccus sediminis</name>
    <dbReference type="NCBI Taxonomy" id="2184697"/>
    <lineage>
        <taxon>Bacteria</taxon>
        <taxon>Pseudomonadati</taxon>
        <taxon>Pseudomonadota</taxon>
        <taxon>Alphaproteobacteria</taxon>
        <taxon>Hyphomicrobiales</taxon>
        <taxon>Amorphaceae</taxon>
        <taxon>Acuticoccus</taxon>
    </lineage>
</organism>